<evidence type="ECO:0000313" key="2">
    <source>
        <dbReference type="Proteomes" id="UP001600888"/>
    </source>
</evidence>
<dbReference type="EMBL" id="JBAWTH010000108">
    <property type="protein sequence ID" value="KAL2276776.1"/>
    <property type="molecule type" value="Genomic_DNA"/>
</dbReference>
<proteinExistence type="predicted"/>
<protein>
    <submittedName>
        <fullName evidence="1">Uncharacterized protein</fullName>
    </submittedName>
</protein>
<accession>A0ABR4E322</accession>
<reference evidence="1 2" key="1">
    <citation type="submission" date="2024-03" db="EMBL/GenBank/DDBJ databases">
        <title>A high-quality draft genome sequence of Diaporthe vaccinii, a causative agent of upright dieback and viscid rot disease in cranberry plants.</title>
        <authorList>
            <person name="Sarrasin M."/>
            <person name="Lang B.F."/>
            <person name="Burger G."/>
        </authorList>
    </citation>
    <scope>NUCLEOTIDE SEQUENCE [LARGE SCALE GENOMIC DNA]</scope>
    <source>
        <strain evidence="1 2">IS7</strain>
    </source>
</reference>
<feature type="non-terminal residue" evidence="1">
    <location>
        <position position="53"/>
    </location>
</feature>
<evidence type="ECO:0000313" key="1">
    <source>
        <dbReference type="EMBL" id="KAL2276776.1"/>
    </source>
</evidence>
<comment type="caution">
    <text evidence="1">The sequence shown here is derived from an EMBL/GenBank/DDBJ whole genome shotgun (WGS) entry which is preliminary data.</text>
</comment>
<name>A0ABR4E322_9PEZI</name>
<gene>
    <name evidence="1" type="ORF">FJTKL_00438</name>
</gene>
<dbReference type="Proteomes" id="UP001600888">
    <property type="component" value="Unassembled WGS sequence"/>
</dbReference>
<sequence>MNSPKKSARQEITTCLPIEPQRYQLPFTQPGKCWFSLPSRCPYLIFCGASFAE</sequence>
<organism evidence="1 2">
    <name type="scientific">Diaporthe vaccinii</name>
    <dbReference type="NCBI Taxonomy" id="105482"/>
    <lineage>
        <taxon>Eukaryota</taxon>
        <taxon>Fungi</taxon>
        <taxon>Dikarya</taxon>
        <taxon>Ascomycota</taxon>
        <taxon>Pezizomycotina</taxon>
        <taxon>Sordariomycetes</taxon>
        <taxon>Sordariomycetidae</taxon>
        <taxon>Diaporthales</taxon>
        <taxon>Diaporthaceae</taxon>
        <taxon>Diaporthe</taxon>
        <taxon>Diaporthe eres species complex</taxon>
    </lineage>
</organism>
<keyword evidence="2" id="KW-1185">Reference proteome</keyword>